<evidence type="ECO:0000313" key="3">
    <source>
        <dbReference type="EMBL" id="MEJ1090442.1"/>
    </source>
</evidence>
<dbReference type="EMBL" id="JBBDGN010000001">
    <property type="protein sequence ID" value="MEJ1090442.1"/>
    <property type="molecule type" value="Genomic_DNA"/>
</dbReference>
<evidence type="ECO:0000256" key="1">
    <source>
        <dbReference type="SAM" id="MobiDB-lite"/>
    </source>
</evidence>
<evidence type="ECO:0000313" key="4">
    <source>
        <dbReference type="Proteomes" id="UP001366085"/>
    </source>
</evidence>
<proteinExistence type="predicted"/>
<accession>A0ABU8LGI8</accession>
<feature type="region of interest" description="Disordered" evidence="1">
    <location>
        <begin position="224"/>
        <end position="247"/>
    </location>
</feature>
<dbReference type="InterPro" id="IPR003870">
    <property type="entry name" value="DUF222"/>
</dbReference>
<name>A0ABU8LGI8_9MICO</name>
<dbReference type="InterPro" id="IPR003615">
    <property type="entry name" value="HNH_nuc"/>
</dbReference>
<sequence>MEHIDPFDFEQREALLESWVDVRSRIAALEAEAAALLGERLTLMDAEVAEAPRHRDAIWRSTVAEYAAAGRISKGSMEYAFGDALHLRDLPAVAASFAAGRVTAAHVREIVRAADVVCEAIVNAVVTPETLGLYEEAVLVVAESDSPARTRAHARQTATVLAEQTVRERQERACGERSVTIRSVGDGLVLLSAVLPEYLAVAIHDRLTQLARTVVAARTDASVASQGQAPTHDEADAQTIFGPSDTFTRDPFSDDDALFAEEPFVFIDGTFVSSRELPSLQLRDITPEAGHAGDPLAAVPVSSQGEIGGEIGGGVSADISAESQGDVAADTRTMDQLRADLFADLLLTSDPSAVQGHALDGIRARIQVTVSATTLADLDDQPAHLDGHGPLHPDIARRLAGRHSGWTRLFLNPAGQVTSTDTYTPTEPMKRHLRARDEHCRFTGCQAPATRCDIDHQHDHARGGPTSLDNLAHLCRAHHMLKHPDVPAAHRWLAAQAPDGTITWRSPLGRTYDDHPPRRVMFV</sequence>
<keyword evidence="4" id="KW-1185">Reference proteome</keyword>
<dbReference type="Proteomes" id="UP001366085">
    <property type="component" value="Unassembled WGS sequence"/>
</dbReference>
<protein>
    <submittedName>
        <fullName evidence="3">DUF222 domain-containing protein</fullName>
    </submittedName>
</protein>
<reference evidence="3 4" key="1">
    <citation type="submission" date="2024-02" db="EMBL/GenBank/DDBJ databases">
        <authorList>
            <person name="Saticioglu I.B."/>
        </authorList>
    </citation>
    <scope>NUCLEOTIDE SEQUENCE [LARGE SCALE GENOMIC DNA]</scope>
    <source>
        <strain evidence="3 4">Mu-43</strain>
    </source>
</reference>
<gene>
    <name evidence="3" type="ORF">WDU93_01955</name>
</gene>
<evidence type="ECO:0000259" key="2">
    <source>
        <dbReference type="SMART" id="SM00507"/>
    </source>
</evidence>
<organism evidence="3 4">
    <name type="scientific">Microbacterium istanbulense</name>
    <dbReference type="NCBI Taxonomy" id="3122049"/>
    <lineage>
        <taxon>Bacteria</taxon>
        <taxon>Bacillati</taxon>
        <taxon>Actinomycetota</taxon>
        <taxon>Actinomycetes</taxon>
        <taxon>Micrococcales</taxon>
        <taxon>Microbacteriaceae</taxon>
        <taxon>Microbacterium</taxon>
    </lineage>
</organism>
<dbReference type="CDD" id="cd00085">
    <property type="entry name" value="HNHc"/>
    <property type="match status" value="1"/>
</dbReference>
<dbReference type="Gene3D" id="1.10.30.50">
    <property type="match status" value="1"/>
</dbReference>
<feature type="domain" description="HNH nuclease" evidence="2">
    <location>
        <begin position="428"/>
        <end position="480"/>
    </location>
</feature>
<dbReference type="Pfam" id="PF02720">
    <property type="entry name" value="DUF222"/>
    <property type="match status" value="2"/>
</dbReference>
<dbReference type="SMART" id="SM00507">
    <property type="entry name" value="HNHc"/>
    <property type="match status" value="1"/>
</dbReference>
<dbReference type="RefSeq" id="WP_337316811.1">
    <property type="nucleotide sequence ID" value="NZ_JBBDGN010000001.1"/>
</dbReference>
<comment type="caution">
    <text evidence="3">The sequence shown here is derived from an EMBL/GenBank/DDBJ whole genome shotgun (WGS) entry which is preliminary data.</text>
</comment>